<sequence length="282" mass="33641">MRSNELFKMPNTIFDMNLSSTELTVLTAMYSLRGVCYKNKKYIRISQKAIATMTGLTPKTISRIIDKLNRLNLIFEVRRYFVDEHKLGTYHYTLPVVKYNYFFVSRRIFKLSNKLTASEFRMYLFCCKCADSRTMQFWNSFNDVCNQLNLHRSSVIATLKSLIKKGLISRYRVKKKDGSYADNYYQINTILIRKPKIQRKKRRRYSSRLSIFPFRFVLGLFKSYKGIVHNLHKTVKCFSFFSLSRGSPKIYTSVRSTHLHTNRKKNNIKLYLKYRCNLEYYC</sequence>
<reference evidence="1 2" key="1">
    <citation type="submission" date="2024-03" db="EMBL/GenBank/DDBJ databases">
        <title>Human intestinal bacterial collection.</title>
        <authorList>
            <person name="Pauvert C."/>
            <person name="Hitch T.C.A."/>
            <person name="Clavel T."/>
        </authorList>
    </citation>
    <scope>NUCLEOTIDE SEQUENCE [LARGE SCALE GENOMIC DNA]</scope>
    <source>
        <strain evidence="1 2">CLA-AP-H18</strain>
    </source>
</reference>
<keyword evidence="2" id="KW-1185">Reference proteome</keyword>
<dbReference type="InterPro" id="IPR036388">
    <property type="entry name" value="WH-like_DNA-bd_sf"/>
</dbReference>
<accession>A0ABV1HWU0</accession>
<evidence type="ECO:0000313" key="2">
    <source>
        <dbReference type="Proteomes" id="UP001478133"/>
    </source>
</evidence>
<dbReference type="InterPro" id="IPR036390">
    <property type="entry name" value="WH_DNA-bd_sf"/>
</dbReference>
<dbReference type="Proteomes" id="UP001478133">
    <property type="component" value="Unassembled WGS sequence"/>
</dbReference>
<dbReference type="EMBL" id="JBBMFI010000084">
    <property type="protein sequence ID" value="MEQ2566594.1"/>
    <property type="molecule type" value="Genomic_DNA"/>
</dbReference>
<protein>
    <submittedName>
        <fullName evidence="1">Helix-turn-helix domain-containing protein</fullName>
    </submittedName>
</protein>
<dbReference type="SUPFAM" id="SSF46785">
    <property type="entry name" value="Winged helix' DNA-binding domain"/>
    <property type="match status" value="2"/>
</dbReference>
<dbReference type="Gene3D" id="1.10.10.10">
    <property type="entry name" value="Winged helix-like DNA-binding domain superfamily/Winged helix DNA-binding domain"/>
    <property type="match status" value="2"/>
</dbReference>
<proteinExistence type="predicted"/>
<name>A0ABV1HWU0_9FIRM</name>
<comment type="caution">
    <text evidence="1">The sequence shown here is derived from an EMBL/GenBank/DDBJ whole genome shotgun (WGS) entry which is preliminary data.</text>
</comment>
<gene>
    <name evidence="1" type="ORF">ABFO16_10210</name>
</gene>
<dbReference type="Pfam" id="PF13730">
    <property type="entry name" value="HTH_36"/>
    <property type="match status" value="1"/>
</dbReference>
<evidence type="ECO:0000313" key="1">
    <source>
        <dbReference type="EMBL" id="MEQ2566594.1"/>
    </source>
</evidence>
<organism evidence="1 2">
    <name type="scientific">Ruminococcoides intestinihominis</name>
    <dbReference type="NCBI Taxonomy" id="3133161"/>
    <lineage>
        <taxon>Bacteria</taxon>
        <taxon>Bacillati</taxon>
        <taxon>Bacillota</taxon>
        <taxon>Clostridia</taxon>
        <taxon>Eubacteriales</taxon>
        <taxon>Oscillospiraceae</taxon>
        <taxon>Ruminococcoides</taxon>
    </lineage>
</organism>
<dbReference type="RefSeq" id="WP_367286391.1">
    <property type="nucleotide sequence ID" value="NZ_JBBMEY010000012.1"/>
</dbReference>